<comment type="similarity">
    <text evidence="2 18">In the C-terminal section; belongs to the transferase hexapeptide repeat family.</text>
</comment>
<evidence type="ECO:0000256" key="17">
    <source>
        <dbReference type="ARBA" id="ARBA00049628"/>
    </source>
</evidence>
<comment type="subcellular location">
    <subcellularLocation>
        <location evidence="1 18">Cytoplasm</location>
    </subcellularLocation>
</comment>
<feature type="binding site" evidence="18">
    <location>
        <position position="135"/>
    </location>
    <ligand>
        <name>UDP-N-acetyl-alpha-D-glucosamine</name>
        <dbReference type="ChEBI" id="CHEBI:57705"/>
    </ligand>
</feature>
<dbReference type="GO" id="GO:0071555">
    <property type="term" value="P:cell wall organization"/>
    <property type="evidence" value="ECO:0007669"/>
    <property type="project" value="UniProtKB-KW"/>
</dbReference>
<feature type="binding site" evidence="18">
    <location>
        <position position="223"/>
    </location>
    <ligand>
        <name>UDP-N-acetyl-alpha-D-glucosamine</name>
        <dbReference type="ChEBI" id="CHEBI:57705"/>
    </ligand>
</feature>
<dbReference type="Proteomes" id="UP001056132">
    <property type="component" value="Chromosome 1"/>
</dbReference>
<comment type="pathway">
    <text evidence="18">Nucleotide-sugar biosynthesis; UDP-N-acetyl-alpha-D-glucosamine biosynthesis; UDP-N-acetyl-alpha-D-glucosamine from N-acetyl-alpha-D-glucosamine 1-phosphate: step 1/1.</text>
</comment>
<comment type="catalytic activity">
    <reaction evidence="16 18">
        <text>N-acetyl-alpha-D-glucosamine 1-phosphate + UTP + H(+) = UDP-N-acetyl-alpha-D-glucosamine + diphosphate</text>
        <dbReference type="Rhea" id="RHEA:13509"/>
        <dbReference type="ChEBI" id="CHEBI:15378"/>
        <dbReference type="ChEBI" id="CHEBI:33019"/>
        <dbReference type="ChEBI" id="CHEBI:46398"/>
        <dbReference type="ChEBI" id="CHEBI:57705"/>
        <dbReference type="ChEBI" id="CHEBI:57776"/>
        <dbReference type="EC" id="2.7.7.23"/>
    </reaction>
</comment>
<organism evidence="21 22">
    <name type="scientific">Cupriavidus campinensis</name>
    <dbReference type="NCBI Taxonomy" id="151783"/>
    <lineage>
        <taxon>Bacteria</taxon>
        <taxon>Pseudomonadati</taxon>
        <taxon>Pseudomonadota</taxon>
        <taxon>Betaproteobacteria</taxon>
        <taxon>Burkholderiales</taxon>
        <taxon>Burkholderiaceae</taxon>
        <taxon>Cupriavidus</taxon>
    </lineage>
</organism>
<feature type="binding site" evidence="18">
    <location>
        <position position="373"/>
    </location>
    <ligand>
        <name>UDP-N-acetyl-alpha-D-glucosamine</name>
        <dbReference type="ChEBI" id="CHEBI:57705"/>
    </ligand>
</feature>
<feature type="binding site" evidence="18">
    <location>
        <position position="329"/>
    </location>
    <ligand>
        <name>UDP-N-acetyl-alpha-D-glucosamine</name>
        <dbReference type="ChEBI" id="CHEBI:57705"/>
    </ligand>
</feature>
<evidence type="ECO:0000256" key="12">
    <source>
        <dbReference type="ARBA" id="ARBA00023268"/>
    </source>
</evidence>
<feature type="region of interest" description="Pyrophosphorylase" evidence="18">
    <location>
        <begin position="1"/>
        <end position="225"/>
    </location>
</feature>
<evidence type="ECO:0000256" key="6">
    <source>
        <dbReference type="ARBA" id="ARBA00022695"/>
    </source>
</evidence>
<dbReference type="CDD" id="cd03353">
    <property type="entry name" value="LbH_GlmU_C"/>
    <property type="match status" value="1"/>
</dbReference>
<evidence type="ECO:0000259" key="20">
    <source>
        <dbReference type="Pfam" id="PF25087"/>
    </source>
</evidence>
<sequence>MNIVILAAGMGKRMNSALPKVLHPVAGRPMLAHVLDTARTLSPSRLVVVVGHGAEHVREAVGAPDVAFAEQTQQLGTGHAVMQALPLLDDSQPTLVLYGDVPLTTAATLEALVHAAGAERLGVLTVEMPDPTGYGRIVRDAAGNIVRIVEQKDASDEIRAIREINTGIIVCPTGHLRRWLATLGNDNAQGEYYLTDTIERAANEGVEIVSAQPAALWETLGVNSKVQLAEVERIHQRNLAQRLLEAGVTLPDPARIDVRGQLTCGRDVTIDVGCVFEGRVHLDDGVHIGAHCVIRNATIGAGARVQPFCHIEEAKIGPAGRIGPYARLRPGTELGEDVHIGNFVEVKNSQVGDHSKANHLAYVGDSTVGQRVNIGAGTITCNYDGVNKSRTVIEDDAFIGSDTQLVAPVTVGRGATIGAGTTLTKDAPAGKLTLSRAKQMTLDAWQRPVKQPKQSK</sequence>
<evidence type="ECO:0000256" key="7">
    <source>
        <dbReference type="ARBA" id="ARBA00022723"/>
    </source>
</evidence>
<evidence type="ECO:0000256" key="15">
    <source>
        <dbReference type="ARBA" id="ARBA00048247"/>
    </source>
</evidence>
<protein>
    <recommendedName>
        <fullName evidence="18">Bifunctional protein GlmU</fullName>
    </recommendedName>
    <domain>
        <recommendedName>
            <fullName evidence="18">UDP-N-acetylglucosamine pyrophosphorylase</fullName>
            <ecNumber evidence="18">2.7.7.23</ecNumber>
        </recommendedName>
        <alternativeName>
            <fullName evidence="18">N-acetylglucosamine-1-phosphate uridyltransferase</fullName>
        </alternativeName>
    </domain>
    <domain>
        <recommendedName>
            <fullName evidence="18">Glucosamine-1-phosphate N-acetyltransferase</fullName>
            <ecNumber evidence="18">2.3.1.157</ecNumber>
        </recommendedName>
    </domain>
</protein>
<dbReference type="Gene3D" id="2.160.10.10">
    <property type="entry name" value="Hexapeptide repeat proteins"/>
    <property type="match status" value="1"/>
</dbReference>
<feature type="binding site" evidence="18">
    <location>
        <position position="165"/>
    </location>
    <ligand>
        <name>UDP-N-acetyl-alpha-D-glucosamine</name>
        <dbReference type="ChEBI" id="CHEBI:57705"/>
    </ligand>
</feature>
<feature type="region of interest" description="N-acetyltransferase" evidence="18">
    <location>
        <begin position="247"/>
        <end position="456"/>
    </location>
</feature>
<comment type="cofactor">
    <cofactor evidence="18">
        <name>Mg(2+)</name>
        <dbReference type="ChEBI" id="CHEBI:18420"/>
    </cofactor>
    <text evidence="18">Binds 1 Mg(2+) ion per subunit.</text>
</comment>
<evidence type="ECO:0000313" key="21">
    <source>
        <dbReference type="EMBL" id="URF04490.1"/>
    </source>
</evidence>
<dbReference type="InterPro" id="IPR029044">
    <property type="entry name" value="Nucleotide-diphossugar_trans"/>
</dbReference>
<keyword evidence="9 18" id="KW-0460">Magnesium</keyword>
<comment type="pathway">
    <text evidence="18">Nucleotide-sugar biosynthesis; UDP-N-acetyl-alpha-D-glucosamine biosynthesis; N-acetyl-alpha-D-glucosamine 1-phosphate from alpha-D-glucosamine 6-phosphate (route II): step 2/2.</text>
</comment>
<keyword evidence="4 18" id="KW-0963">Cytoplasm</keyword>
<reference evidence="21" key="1">
    <citation type="journal article" date="2022" name="Microbiol. Resour. Announc.">
        <title>Genome Sequence of Cupriavidus campinensis Strain G5, a Member of a Bacterial Consortium Capable of Polyethylene Degradation.</title>
        <authorList>
            <person name="Schneider B."/>
            <person name="Pfeiffer F."/>
            <person name="Dyall-Smith M."/>
            <person name="Kunte H.J."/>
        </authorList>
    </citation>
    <scope>NUCLEOTIDE SEQUENCE</scope>
    <source>
        <strain evidence="21">G5</strain>
    </source>
</reference>
<evidence type="ECO:0000256" key="5">
    <source>
        <dbReference type="ARBA" id="ARBA00022679"/>
    </source>
</evidence>
<feature type="binding site" evidence="18">
    <location>
        <begin position="98"/>
        <end position="100"/>
    </location>
    <ligand>
        <name>UDP-N-acetyl-alpha-D-glucosamine</name>
        <dbReference type="ChEBI" id="CHEBI:57705"/>
    </ligand>
</feature>
<keyword evidence="10 18" id="KW-0133">Cell shape</keyword>
<evidence type="ECO:0000313" key="22">
    <source>
        <dbReference type="Proteomes" id="UP001056132"/>
    </source>
</evidence>
<comment type="function">
    <text evidence="17 18">Catalyzes the last two sequential reactions in the de novo biosynthetic pathway for UDP-N-acetylglucosamine (UDP-GlcNAc). The C-terminal domain catalyzes the transfer of acetyl group from acetyl coenzyme A to glucosamine-1-phosphate (GlcN-1-P) to produce N-acetylglucosamine-1-phosphate (GlcNAc-1-P), which is converted into UDP-GlcNAc by the transfer of uridine 5-monophosphate (from uridine 5-triphosphate), a reaction catalyzed by the N-terminal domain.</text>
</comment>
<evidence type="ECO:0000256" key="18">
    <source>
        <dbReference type="HAMAP-Rule" id="MF_01631"/>
    </source>
</evidence>
<dbReference type="EC" id="2.7.7.23" evidence="18"/>
<keyword evidence="12 18" id="KW-0511">Multifunctional enzyme</keyword>
<dbReference type="EMBL" id="CP097330">
    <property type="protein sequence ID" value="URF04490.1"/>
    <property type="molecule type" value="Genomic_DNA"/>
</dbReference>
<dbReference type="InterPro" id="IPR005882">
    <property type="entry name" value="Bifunctional_GlmU"/>
</dbReference>
<dbReference type="GO" id="GO:0008360">
    <property type="term" value="P:regulation of cell shape"/>
    <property type="evidence" value="ECO:0007669"/>
    <property type="project" value="UniProtKB-KW"/>
</dbReference>
<evidence type="ECO:0000259" key="19">
    <source>
        <dbReference type="Pfam" id="PF12804"/>
    </source>
</evidence>
<feature type="region of interest" description="Linker" evidence="18">
    <location>
        <begin position="226"/>
        <end position="246"/>
    </location>
</feature>
<evidence type="ECO:0000256" key="3">
    <source>
        <dbReference type="ARBA" id="ARBA00007947"/>
    </source>
</evidence>
<evidence type="ECO:0000256" key="13">
    <source>
        <dbReference type="ARBA" id="ARBA00023315"/>
    </source>
</evidence>
<dbReference type="GO" id="GO:0003977">
    <property type="term" value="F:UDP-N-acetylglucosamine diphosphorylase activity"/>
    <property type="evidence" value="ECO:0007669"/>
    <property type="project" value="UniProtKB-UniRule"/>
</dbReference>
<feature type="binding site" evidence="18">
    <location>
        <position position="20"/>
    </location>
    <ligand>
        <name>UDP-N-acetyl-alpha-D-glucosamine</name>
        <dbReference type="ChEBI" id="CHEBI:57705"/>
    </ligand>
</feature>
<dbReference type="GO" id="GO:0009245">
    <property type="term" value="P:lipid A biosynthetic process"/>
    <property type="evidence" value="ECO:0007669"/>
    <property type="project" value="UniProtKB-UniRule"/>
</dbReference>
<feature type="binding site" evidence="18">
    <location>
        <begin position="76"/>
        <end position="77"/>
    </location>
    <ligand>
        <name>UDP-N-acetyl-alpha-D-glucosamine</name>
        <dbReference type="ChEBI" id="CHEBI:57705"/>
    </ligand>
</feature>
<evidence type="ECO:0000256" key="9">
    <source>
        <dbReference type="ARBA" id="ARBA00022842"/>
    </source>
</evidence>
<feature type="binding site" evidence="18">
    <location>
        <position position="100"/>
    </location>
    <ligand>
        <name>Mg(2+)</name>
        <dbReference type="ChEBI" id="CHEBI:18420"/>
    </ligand>
</feature>
<dbReference type="InterPro" id="IPR011004">
    <property type="entry name" value="Trimer_LpxA-like_sf"/>
</dbReference>
<feature type="binding site" evidence="18">
    <location>
        <position position="436"/>
    </location>
    <ligand>
        <name>acetyl-CoA</name>
        <dbReference type="ChEBI" id="CHEBI:57288"/>
    </ligand>
</feature>
<dbReference type="RefSeq" id="WP_211943041.1">
    <property type="nucleotide sequence ID" value="NZ_CAJPVH010000010.1"/>
</dbReference>
<dbReference type="GO" id="GO:0019134">
    <property type="term" value="F:glucosamine-1-phosphate N-acetyltransferase activity"/>
    <property type="evidence" value="ECO:0007669"/>
    <property type="project" value="UniProtKB-UniRule"/>
</dbReference>
<comment type="subunit">
    <text evidence="18">Homotrimer.</text>
</comment>
<feature type="binding site" evidence="18">
    <location>
        <position position="401"/>
    </location>
    <ligand>
        <name>acetyl-CoA</name>
        <dbReference type="ChEBI" id="CHEBI:57288"/>
    </ligand>
</feature>
<dbReference type="Pfam" id="PF25087">
    <property type="entry name" value="GMPPB_C"/>
    <property type="match status" value="1"/>
</dbReference>
<gene>
    <name evidence="18 21" type="primary">glmU</name>
    <name evidence="21" type="ORF">M5D45_01095</name>
</gene>
<dbReference type="GO" id="GO:0000287">
    <property type="term" value="F:magnesium ion binding"/>
    <property type="evidence" value="ECO:0007669"/>
    <property type="project" value="UniProtKB-UniRule"/>
</dbReference>
<keyword evidence="14 18" id="KW-0961">Cell wall biogenesis/degradation</keyword>
<dbReference type="AlphaFoldDB" id="A0AAE9I156"/>
<dbReference type="SUPFAM" id="SSF53448">
    <property type="entry name" value="Nucleotide-diphospho-sugar transferases"/>
    <property type="match status" value="1"/>
</dbReference>
<evidence type="ECO:0000256" key="11">
    <source>
        <dbReference type="ARBA" id="ARBA00022984"/>
    </source>
</evidence>
<dbReference type="InterPro" id="IPR038009">
    <property type="entry name" value="GlmU_C_LbH"/>
</dbReference>
<dbReference type="Pfam" id="PF12804">
    <property type="entry name" value="NTP_transf_3"/>
    <property type="match status" value="1"/>
</dbReference>
<reference evidence="21" key="2">
    <citation type="submission" date="2022-05" db="EMBL/GenBank/DDBJ databases">
        <authorList>
            <person name="Kunte H.-J."/>
        </authorList>
    </citation>
    <scope>NUCLEOTIDE SEQUENCE</scope>
    <source>
        <strain evidence="21">G5</strain>
    </source>
</reference>
<dbReference type="GO" id="GO:0000902">
    <property type="term" value="P:cell morphogenesis"/>
    <property type="evidence" value="ECO:0007669"/>
    <property type="project" value="UniProtKB-UniRule"/>
</dbReference>
<comment type="pathway">
    <text evidence="18">Bacterial outer membrane biogenesis; LPS lipid A biosynthesis.</text>
</comment>
<feature type="binding site" evidence="18">
    <location>
        <position position="376"/>
    </location>
    <ligand>
        <name>acetyl-CoA</name>
        <dbReference type="ChEBI" id="CHEBI:57288"/>
    </ligand>
</feature>
<feature type="binding site" evidence="18">
    <location>
        <position position="347"/>
    </location>
    <ligand>
        <name>UDP-N-acetyl-alpha-D-glucosamine</name>
        <dbReference type="ChEBI" id="CHEBI:57705"/>
    </ligand>
</feature>
<keyword evidence="6 18" id="KW-0548">Nucleotidyltransferase</keyword>
<dbReference type="PANTHER" id="PTHR43584">
    <property type="entry name" value="NUCLEOTIDYL TRANSFERASE"/>
    <property type="match status" value="1"/>
</dbReference>
<feature type="binding site" evidence="18">
    <location>
        <position position="419"/>
    </location>
    <ligand>
        <name>acetyl-CoA</name>
        <dbReference type="ChEBI" id="CHEBI:57288"/>
    </ligand>
</feature>
<keyword evidence="7 18" id="KW-0479">Metal-binding</keyword>
<feature type="binding site" evidence="18">
    <location>
        <position position="223"/>
    </location>
    <ligand>
        <name>Mg(2+)</name>
        <dbReference type="ChEBI" id="CHEBI:18420"/>
    </ligand>
</feature>
<dbReference type="KEGG" id="ccam:M5D45_01095"/>
<feature type="active site" description="Proton acceptor" evidence="18">
    <location>
        <position position="359"/>
    </location>
</feature>
<keyword evidence="5 18" id="KW-0808">Transferase</keyword>
<dbReference type="GO" id="GO:0005737">
    <property type="term" value="C:cytoplasm"/>
    <property type="evidence" value="ECO:0007669"/>
    <property type="project" value="UniProtKB-SubCell"/>
</dbReference>
<dbReference type="NCBIfam" id="TIGR01173">
    <property type="entry name" value="glmU"/>
    <property type="match status" value="1"/>
</dbReference>
<dbReference type="EC" id="2.3.1.157" evidence="18"/>
<dbReference type="InterPro" id="IPR025877">
    <property type="entry name" value="MobA-like_NTP_Trfase"/>
</dbReference>
<accession>A0AAE9I156</accession>
<evidence type="ECO:0000256" key="1">
    <source>
        <dbReference type="ARBA" id="ARBA00004496"/>
    </source>
</evidence>
<dbReference type="InterPro" id="IPR056729">
    <property type="entry name" value="GMPPB_C"/>
</dbReference>
<keyword evidence="8 18" id="KW-0677">Repeat</keyword>
<feature type="binding site" evidence="18">
    <location>
        <position position="362"/>
    </location>
    <ligand>
        <name>UDP-N-acetyl-alpha-D-glucosamine</name>
        <dbReference type="ChEBI" id="CHEBI:57705"/>
    </ligand>
</feature>
<dbReference type="InterPro" id="IPR050065">
    <property type="entry name" value="GlmU-like"/>
</dbReference>
<dbReference type="HAMAP" id="MF_01631">
    <property type="entry name" value="GlmU"/>
    <property type="match status" value="1"/>
</dbReference>
<dbReference type="GO" id="GO:0009252">
    <property type="term" value="P:peptidoglycan biosynthetic process"/>
    <property type="evidence" value="ECO:0007669"/>
    <property type="project" value="UniProtKB-UniRule"/>
</dbReference>
<proteinExistence type="inferred from homology"/>
<dbReference type="InterPro" id="IPR001451">
    <property type="entry name" value="Hexapep"/>
</dbReference>
<evidence type="ECO:0000256" key="4">
    <source>
        <dbReference type="ARBA" id="ARBA00022490"/>
    </source>
</evidence>
<dbReference type="Gene3D" id="3.90.550.10">
    <property type="entry name" value="Spore Coat Polysaccharide Biosynthesis Protein SpsA, Chain A"/>
    <property type="match status" value="1"/>
</dbReference>
<keyword evidence="11 18" id="KW-0573">Peptidoglycan synthesis</keyword>
<comment type="similarity">
    <text evidence="3 18">In the N-terminal section; belongs to the N-acetylglucosamine-1-phosphate uridyltransferase family.</text>
</comment>
<dbReference type="PANTHER" id="PTHR43584:SF3">
    <property type="entry name" value="BIFUNCTIONAL PROTEIN GLMU"/>
    <property type="match status" value="1"/>
</dbReference>
<feature type="binding site" evidence="18">
    <location>
        <begin position="6"/>
        <end position="9"/>
    </location>
    <ligand>
        <name>UDP-N-acetyl-alpha-D-glucosamine</name>
        <dbReference type="ChEBI" id="CHEBI:57705"/>
    </ligand>
</feature>
<feature type="binding site" evidence="18">
    <location>
        <begin position="382"/>
        <end position="383"/>
    </location>
    <ligand>
        <name>acetyl-CoA</name>
        <dbReference type="ChEBI" id="CHEBI:57288"/>
    </ligand>
</feature>
<feature type="domain" description="MobA-like NTP transferase" evidence="19">
    <location>
        <begin position="4"/>
        <end position="125"/>
    </location>
</feature>
<dbReference type="GO" id="GO:0006048">
    <property type="term" value="P:UDP-N-acetylglucosamine biosynthetic process"/>
    <property type="evidence" value="ECO:0007669"/>
    <property type="project" value="InterPro"/>
</dbReference>
<evidence type="ECO:0000256" key="8">
    <source>
        <dbReference type="ARBA" id="ARBA00022737"/>
    </source>
</evidence>
<feature type="binding site" evidence="18">
    <location>
        <position position="150"/>
    </location>
    <ligand>
        <name>UDP-N-acetyl-alpha-D-glucosamine</name>
        <dbReference type="ChEBI" id="CHEBI:57705"/>
    </ligand>
</feature>
<dbReference type="SUPFAM" id="SSF51161">
    <property type="entry name" value="Trimeric LpxA-like enzymes"/>
    <property type="match status" value="1"/>
</dbReference>
<feature type="domain" description="Mannose-1-phosphate guanyltransferase C-terminal" evidence="20">
    <location>
        <begin position="260"/>
        <end position="354"/>
    </location>
</feature>
<dbReference type="CDD" id="cd02540">
    <property type="entry name" value="GT2_GlmU_N_bac"/>
    <property type="match status" value="1"/>
</dbReference>
<dbReference type="Pfam" id="PF00132">
    <property type="entry name" value="Hexapep"/>
    <property type="match status" value="1"/>
</dbReference>
<evidence type="ECO:0000256" key="16">
    <source>
        <dbReference type="ARBA" id="ARBA00048493"/>
    </source>
</evidence>
<evidence type="ECO:0000256" key="2">
    <source>
        <dbReference type="ARBA" id="ARBA00007707"/>
    </source>
</evidence>
<evidence type="ECO:0000256" key="10">
    <source>
        <dbReference type="ARBA" id="ARBA00022960"/>
    </source>
</evidence>
<dbReference type="GO" id="GO:0016020">
    <property type="term" value="C:membrane"/>
    <property type="evidence" value="ECO:0007669"/>
    <property type="project" value="GOC"/>
</dbReference>
<comment type="catalytic activity">
    <reaction evidence="15 18">
        <text>alpha-D-glucosamine 1-phosphate + acetyl-CoA = N-acetyl-alpha-D-glucosamine 1-phosphate + CoA + H(+)</text>
        <dbReference type="Rhea" id="RHEA:13725"/>
        <dbReference type="ChEBI" id="CHEBI:15378"/>
        <dbReference type="ChEBI" id="CHEBI:57287"/>
        <dbReference type="ChEBI" id="CHEBI:57288"/>
        <dbReference type="ChEBI" id="CHEBI:57776"/>
        <dbReference type="ChEBI" id="CHEBI:58516"/>
        <dbReference type="EC" id="2.3.1.157"/>
    </reaction>
</comment>
<name>A0AAE9I156_9BURK</name>
<feature type="binding site" evidence="18">
    <location>
        <position position="71"/>
    </location>
    <ligand>
        <name>UDP-N-acetyl-alpha-D-glucosamine</name>
        <dbReference type="ChEBI" id="CHEBI:57705"/>
    </ligand>
</feature>
<keyword evidence="13 18" id="KW-0012">Acyltransferase</keyword>
<evidence type="ECO:0000256" key="14">
    <source>
        <dbReference type="ARBA" id="ARBA00023316"/>
    </source>
</evidence>